<evidence type="ECO:0000313" key="1">
    <source>
        <dbReference type="EMBL" id="EDL82985.1"/>
    </source>
</evidence>
<dbReference type="Proteomes" id="UP000234681">
    <property type="component" value="Chromosome 2"/>
</dbReference>
<name>A6KJS5_RAT</name>
<proteinExistence type="predicted"/>
<sequence length="131" mass="14222">MPENIPSIQPLEEDALKGLHTSRCSSYPGPASEGVPWHMSPYIHVIFHASSARGRRGHNLRSPLKSLLGEKKKISHCMSNELSFLKRHKLLPAPVTSQNGLLVVVKTELTAAGEHGLTADCYGLGHLTAPL</sequence>
<dbReference type="AlphaFoldDB" id="A6KJS5"/>
<organism evidence="1 2">
    <name type="scientific">Rattus norvegicus</name>
    <name type="common">Rat</name>
    <dbReference type="NCBI Taxonomy" id="10116"/>
    <lineage>
        <taxon>Eukaryota</taxon>
        <taxon>Metazoa</taxon>
        <taxon>Chordata</taxon>
        <taxon>Craniata</taxon>
        <taxon>Vertebrata</taxon>
        <taxon>Euteleostomi</taxon>
        <taxon>Mammalia</taxon>
        <taxon>Eutheria</taxon>
        <taxon>Euarchontoglires</taxon>
        <taxon>Glires</taxon>
        <taxon>Rodentia</taxon>
        <taxon>Myomorpha</taxon>
        <taxon>Muroidea</taxon>
        <taxon>Muridae</taxon>
        <taxon>Murinae</taxon>
        <taxon>Rattus</taxon>
    </lineage>
</organism>
<evidence type="ECO:0000313" key="2">
    <source>
        <dbReference type="Proteomes" id="UP000234681"/>
    </source>
</evidence>
<accession>A6KJS5</accession>
<protein>
    <submittedName>
        <fullName evidence="1">RCG23637, isoform CRA_b</fullName>
    </submittedName>
</protein>
<dbReference type="EMBL" id="CH474058">
    <property type="protein sequence ID" value="EDL82985.1"/>
    <property type="molecule type" value="Genomic_DNA"/>
</dbReference>
<reference evidence="2" key="1">
    <citation type="submission" date="2005-09" db="EMBL/GenBank/DDBJ databases">
        <authorList>
            <person name="Mural R.J."/>
            <person name="Li P.W."/>
            <person name="Adams M.D."/>
            <person name="Amanatides P.G."/>
            <person name="Baden-Tillson H."/>
            <person name="Barnstead M."/>
            <person name="Chin S.H."/>
            <person name="Dew I."/>
            <person name="Evans C.A."/>
            <person name="Ferriera S."/>
            <person name="Flanigan M."/>
            <person name="Fosler C."/>
            <person name="Glodek A."/>
            <person name="Gu Z."/>
            <person name="Holt R.A."/>
            <person name="Jennings D."/>
            <person name="Kraft C.L."/>
            <person name="Lu F."/>
            <person name="Nguyen T."/>
            <person name="Nusskern D.R."/>
            <person name="Pfannkoch C.M."/>
            <person name="Sitter C."/>
            <person name="Sutton G.G."/>
            <person name="Venter J.C."/>
            <person name="Wang Z."/>
            <person name="Woodage T."/>
            <person name="Zheng X.H."/>
            <person name="Zhong F."/>
        </authorList>
    </citation>
    <scope>NUCLEOTIDE SEQUENCE [LARGE SCALE GENOMIC DNA]</scope>
    <source>
        <strain>BN</strain>
        <strain evidence="2">Sprague-Dawley</strain>
    </source>
</reference>
<gene>
    <name evidence="1" type="ORF">rCG_23637</name>
</gene>